<evidence type="ECO:0000313" key="3">
    <source>
        <dbReference type="Proteomes" id="UP000649617"/>
    </source>
</evidence>
<gene>
    <name evidence="2" type="ORF">SPIL2461_LOCUS13220</name>
</gene>
<dbReference type="PROSITE" id="PS50222">
    <property type="entry name" value="EF_HAND_2"/>
    <property type="match status" value="1"/>
</dbReference>
<dbReference type="PANTHER" id="PTHR35609:SF1">
    <property type="entry name" value="MACRO DOMAIN-CONTAINING PROTEIN"/>
    <property type="match status" value="1"/>
</dbReference>
<keyword evidence="3" id="KW-1185">Reference proteome</keyword>
<dbReference type="AlphaFoldDB" id="A0A812T753"/>
<name>A0A812T753_SYMPI</name>
<dbReference type="PANTHER" id="PTHR35609">
    <property type="entry name" value="MACRO DOMAIN-CONTAINING PROTEIN"/>
    <property type="match status" value="1"/>
</dbReference>
<reference evidence="2" key="1">
    <citation type="submission" date="2021-02" db="EMBL/GenBank/DDBJ databases">
        <authorList>
            <person name="Dougan E. K."/>
            <person name="Rhodes N."/>
            <person name="Thang M."/>
            <person name="Chan C."/>
        </authorList>
    </citation>
    <scope>NUCLEOTIDE SEQUENCE</scope>
</reference>
<dbReference type="CDD" id="cd00051">
    <property type="entry name" value="EFh"/>
    <property type="match status" value="1"/>
</dbReference>
<dbReference type="EMBL" id="CAJNIZ010028524">
    <property type="protein sequence ID" value="CAE7509005.1"/>
    <property type="molecule type" value="Genomic_DNA"/>
</dbReference>
<dbReference type="Pfam" id="PF13499">
    <property type="entry name" value="EF-hand_7"/>
    <property type="match status" value="1"/>
</dbReference>
<proteinExistence type="predicted"/>
<dbReference type="GO" id="GO:0005509">
    <property type="term" value="F:calcium ion binding"/>
    <property type="evidence" value="ECO:0007669"/>
    <property type="project" value="InterPro"/>
</dbReference>
<dbReference type="Gene3D" id="1.10.238.10">
    <property type="entry name" value="EF-hand"/>
    <property type="match status" value="1"/>
</dbReference>
<evidence type="ECO:0000313" key="2">
    <source>
        <dbReference type="EMBL" id="CAE7509005.1"/>
    </source>
</evidence>
<dbReference type="InterPro" id="IPR002048">
    <property type="entry name" value="EF_hand_dom"/>
</dbReference>
<dbReference type="OrthoDB" id="5207264at2759"/>
<protein>
    <recommendedName>
        <fullName evidence="1">EF-hand domain-containing protein</fullName>
    </recommendedName>
</protein>
<accession>A0A812T753</accession>
<organism evidence="2 3">
    <name type="scientific">Symbiodinium pilosum</name>
    <name type="common">Dinoflagellate</name>
    <dbReference type="NCBI Taxonomy" id="2952"/>
    <lineage>
        <taxon>Eukaryota</taxon>
        <taxon>Sar</taxon>
        <taxon>Alveolata</taxon>
        <taxon>Dinophyceae</taxon>
        <taxon>Suessiales</taxon>
        <taxon>Symbiodiniaceae</taxon>
        <taxon>Symbiodinium</taxon>
    </lineage>
</organism>
<dbReference type="Proteomes" id="UP000649617">
    <property type="component" value="Unassembled WGS sequence"/>
</dbReference>
<dbReference type="SUPFAM" id="SSF47473">
    <property type="entry name" value="EF-hand"/>
    <property type="match status" value="1"/>
</dbReference>
<sequence length="431" mass="48506">MRSDFEAAAGLLICKSTGKMFQAGTLRTPTLADLKTQLDTARQEGDGEYYYAGALSFRNLTSDSLSLYQDPANAGAVFQVCSLFNCLETVDGYHPEDGITHYCTKATQGATSSIACPAATFFRNYFVHSTGQGASGRPVDLLEELAQLVENNKNGYWTMKNGHCLPRVEGSIAKLSHRLATNHDLENQARDVVQVGVHWETEVWQMSHQVCQVLCGALPVGYLKAVRSNDWYVFAKAKTKPWLEVVILRAERWFFKQPTRFRCVMAEAAKRGTRVKAPESSLHLAWCHEVDAGLPDGGALERALENFASEPLDVILVHFSSPLPDFEDLEADPRRRSGHDEDRDLLTQKPFGARYPRAFSLHDQNGDGEGVLDRAEFFTMLHKLDEEFFTPHVVDVLLKEADVDQDGKIYYHEFVRWICQEDEDIVNRVLH</sequence>
<dbReference type="InterPro" id="IPR011992">
    <property type="entry name" value="EF-hand-dom_pair"/>
</dbReference>
<feature type="domain" description="EF-hand" evidence="1">
    <location>
        <begin position="350"/>
        <end position="387"/>
    </location>
</feature>
<comment type="caution">
    <text evidence="2">The sequence shown here is derived from an EMBL/GenBank/DDBJ whole genome shotgun (WGS) entry which is preliminary data.</text>
</comment>
<evidence type="ECO:0000259" key="1">
    <source>
        <dbReference type="PROSITE" id="PS50222"/>
    </source>
</evidence>